<reference evidence="11" key="1">
    <citation type="submission" date="2013-02" db="EMBL/GenBank/DDBJ databases">
        <title>Comparative genomics of Borrelia species.</title>
        <authorList>
            <person name="Schwan T.G."/>
            <person name="Raffel S.J."/>
            <person name="Porcella S.F."/>
        </authorList>
    </citation>
    <scope>NUCLEOTIDE SEQUENCE</scope>
    <source>
        <strain evidence="11">DOU</strain>
        <plasmid evidence="11">unnamed</plasmid>
    </source>
</reference>
<keyword evidence="11" id="KW-0614">Plasmid</keyword>
<evidence type="ECO:0000313" key="11">
    <source>
        <dbReference type="EMBL" id="AHH07626.1"/>
    </source>
</evidence>
<evidence type="ECO:0000256" key="8">
    <source>
        <dbReference type="RuleBase" id="RU363105"/>
    </source>
</evidence>
<dbReference type="EMBL" id="CP004327">
    <property type="protein sequence ID" value="AHH07626.1"/>
    <property type="molecule type" value="Genomic_DNA"/>
</dbReference>
<protein>
    <recommendedName>
        <fullName evidence="8">Variable large protein</fullName>
    </recommendedName>
</protein>
<evidence type="ECO:0000256" key="5">
    <source>
        <dbReference type="ARBA" id="ARBA00023139"/>
    </source>
</evidence>
<dbReference type="GO" id="GO:0009279">
    <property type="term" value="C:cell outer membrane"/>
    <property type="evidence" value="ECO:0007669"/>
    <property type="project" value="UniProtKB-SubCell"/>
</dbReference>
<evidence type="ECO:0000256" key="3">
    <source>
        <dbReference type="ARBA" id="ARBA00022729"/>
    </source>
</evidence>
<keyword evidence="5 8" id="KW-0564">Palmitate</keyword>
<evidence type="ECO:0000256" key="7">
    <source>
        <dbReference type="ARBA" id="ARBA00023288"/>
    </source>
</evidence>
<keyword evidence="6 8" id="KW-0998">Cell outer membrane</keyword>
<dbReference type="InterPro" id="IPR000680">
    <property type="entry name" value="Borrelia_lipo"/>
</dbReference>
<evidence type="ECO:0000256" key="9">
    <source>
        <dbReference type="SAM" id="MobiDB-lite"/>
    </source>
</evidence>
<feature type="region of interest" description="Disordered" evidence="9">
    <location>
        <begin position="194"/>
        <end position="219"/>
    </location>
</feature>
<dbReference type="Pfam" id="PF00921">
    <property type="entry name" value="Lipoprotein_2"/>
    <property type="match status" value="1"/>
</dbReference>
<evidence type="ECO:0000256" key="2">
    <source>
        <dbReference type="ARBA" id="ARBA00004459"/>
    </source>
</evidence>
<evidence type="ECO:0000256" key="10">
    <source>
        <dbReference type="SAM" id="Phobius"/>
    </source>
</evidence>
<dbReference type="SUPFAM" id="SSF74748">
    <property type="entry name" value="Variable surface antigen VlsE"/>
    <property type="match status" value="1"/>
</dbReference>
<keyword evidence="4 8" id="KW-0472">Membrane</keyword>
<organism evidence="11">
    <name type="scientific">Borrelia crocidurae DOU</name>
    <dbReference type="NCBI Taxonomy" id="1293575"/>
    <lineage>
        <taxon>Bacteria</taxon>
        <taxon>Pseudomonadati</taxon>
        <taxon>Spirochaetota</taxon>
        <taxon>Spirochaetia</taxon>
        <taxon>Spirochaetales</taxon>
        <taxon>Borreliaceae</taxon>
        <taxon>Borrelia</taxon>
    </lineage>
</organism>
<accession>W5SRC1</accession>
<dbReference type="AlphaFoldDB" id="W5SRC1"/>
<sequence>MKKGKIVGKREVEKREEERRKRFVGIMMVMVMMVMGYNSGVVGESKESVENRFLKSLVGLSNEFLNVFTSFGEMVGSVLGLNLESKKSDVGNYFKKVQETVQGIKDGLNKIVGEMKKEKNPNAEATATSVKTLVESTLDKIIDGAKEASEAIGDASDPIGNVSDQNAGAVGIEVDKLVKGLKSIVDIVLKEGKNDAGDDKKASDGSTSRTGGNAGDGEAGKLFASANAGTAENAKKSAADAAKVVGTVTGADILQSMIEDNGEAVKLASSNAAVAAVNANKKDGVIAGGIALRAMAKDGKFAGPSDAASVDAKRTVKGAAVSAVIKTLDTLTVAIRKTVDLGLKNVKEAMKINANATSVLPDKDVSDAKNQ</sequence>
<evidence type="ECO:0000256" key="6">
    <source>
        <dbReference type="ARBA" id="ARBA00023237"/>
    </source>
</evidence>
<keyword evidence="10" id="KW-1133">Transmembrane helix</keyword>
<comment type="subcellular location">
    <subcellularLocation>
        <location evidence="2 8">Cell outer membrane</location>
        <topology evidence="2 8">Lipid-anchor</topology>
    </subcellularLocation>
</comment>
<proteinExistence type="predicted"/>
<geneLocation type="plasmid" evidence="11">
    <name>unnamed</name>
</geneLocation>
<evidence type="ECO:0000256" key="4">
    <source>
        <dbReference type="ARBA" id="ARBA00023136"/>
    </source>
</evidence>
<dbReference type="HOGENOM" id="CLU_054711_0_0_12"/>
<feature type="compositionally biased region" description="Basic and acidic residues" evidence="9">
    <location>
        <begin position="194"/>
        <end position="203"/>
    </location>
</feature>
<evidence type="ECO:0000256" key="1">
    <source>
        <dbReference type="ARBA" id="ARBA00003932"/>
    </source>
</evidence>
<gene>
    <name evidence="11" type="ORF">BCD_1560</name>
</gene>
<keyword evidence="10" id="KW-0812">Transmembrane</keyword>
<name>W5SRC1_9SPIR</name>
<keyword evidence="7 8" id="KW-0449">Lipoprotein</keyword>
<feature type="transmembrane region" description="Helical" evidence="10">
    <location>
        <begin position="23"/>
        <end position="42"/>
    </location>
</feature>
<comment type="function">
    <text evidence="1 8">The Vlp and Vsp proteins are antigenically distinct proteins, only one vlp or vsp gene is transcriptionally active at any one time. Switching between these genes is a mechanism of host immune response evasion.</text>
</comment>
<keyword evidence="3" id="KW-0732">Signal</keyword>